<feature type="domain" description="Transposase MuDR plant" evidence="2">
    <location>
        <begin position="205"/>
        <end position="267"/>
    </location>
</feature>
<dbReference type="AlphaFoldDB" id="A0AAQ3KSI6"/>
<dbReference type="Pfam" id="PF03108">
    <property type="entry name" value="DBD_Tnp_Mut"/>
    <property type="match status" value="1"/>
</dbReference>
<dbReference type="PANTHER" id="PTHR31973">
    <property type="entry name" value="POLYPROTEIN, PUTATIVE-RELATED"/>
    <property type="match status" value="1"/>
</dbReference>
<proteinExistence type="predicted"/>
<feature type="compositionally biased region" description="Acidic residues" evidence="1">
    <location>
        <begin position="73"/>
        <end position="91"/>
    </location>
</feature>
<dbReference type="Proteomes" id="UP001327560">
    <property type="component" value="Chromosome 6"/>
</dbReference>
<keyword evidence="4" id="KW-1185">Reference proteome</keyword>
<name>A0AAQ3KSI6_9LILI</name>
<reference evidence="3 4" key="1">
    <citation type="submission" date="2023-10" db="EMBL/GenBank/DDBJ databases">
        <title>Chromosome-scale genome assembly provides insights into flower coloration mechanisms of Canna indica.</title>
        <authorList>
            <person name="Li C."/>
        </authorList>
    </citation>
    <scope>NUCLEOTIDE SEQUENCE [LARGE SCALE GENOMIC DNA]</scope>
    <source>
        <tissue evidence="3">Flower</tissue>
    </source>
</reference>
<dbReference type="PANTHER" id="PTHR31973:SF187">
    <property type="entry name" value="MUTATOR TRANSPOSASE MUDRA PROTEIN"/>
    <property type="match status" value="1"/>
</dbReference>
<organism evidence="3 4">
    <name type="scientific">Canna indica</name>
    <name type="common">Indian-shot</name>
    <dbReference type="NCBI Taxonomy" id="4628"/>
    <lineage>
        <taxon>Eukaryota</taxon>
        <taxon>Viridiplantae</taxon>
        <taxon>Streptophyta</taxon>
        <taxon>Embryophyta</taxon>
        <taxon>Tracheophyta</taxon>
        <taxon>Spermatophyta</taxon>
        <taxon>Magnoliopsida</taxon>
        <taxon>Liliopsida</taxon>
        <taxon>Zingiberales</taxon>
        <taxon>Cannaceae</taxon>
        <taxon>Canna</taxon>
    </lineage>
</organism>
<feature type="region of interest" description="Disordered" evidence="1">
    <location>
        <begin position="59"/>
        <end position="91"/>
    </location>
</feature>
<dbReference type="InterPro" id="IPR004332">
    <property type="entry name" value="Transposase_MuDR"/>
</dbReference>
<evidence type="ECO:0000259" key="2">
    <source>
        <dbReference type="Pfam" id="PF03108"/>
    </source>
</evidence>
<evidence type="ECO:0000256" key="1">
    <source>
        <dbReference type="SAM" id="MobiDB-lite"/>
    </source>
</evidence>
<evidence type="ECO:0000313" key="3">
    <source>
        <dbReference type="EMBL" id="WOL11291.1"/>
    </source>
</evidence>
<protein>
    <recommendedName>
        <fullName evidence="2">Transposase MuDR plant domain-containing protein</fullName>
    </recommendedName>
</protein>
<sequence length="438" mass="50614">MVRRSNRIWRTVLPPTNWSSPSALAEVDIDVEDENSAQVGPHVQANEQLISSVCPNVQADEQEGPQSSKDQDYDPVGETDDDVVSNEFESQSDDEYLISRCIKKGRRETDLRPVTVEYRSDDISFSEEVPITVHATTTLNENVDEDENVADTIEDNEPISEYENSDDEIITPITTDDEAALDTDFVYVRKKVRRKVHNPDCCVCDVKLELGMKFESTAHFKEVVQNYAIANGYNIKWCRTCTKKMEARSEVGCPWRIYASWMKSEVTLIVKTYESQHKCTRNLRNKQATVGWIAKHYMHKFRSNPNWTVEEMEKYLLSKFYITIHRMKSYIAKWESLKMLRGSVEEHYAMLGAYLAQLRIVNRTSLFNIVYDRAHTGAPPVFRRLYIGFDALRKGFLHGCRPIIGFDECFLRLFLGDSCFQQLAEMGMIRCSQLRGLW</sequence>
<dbReference type="EMBL" id="CP136895">
    <property type="protein sequence ID" value="WOL11291.1"/>
    <property type="molecule type" value="Genomic_DNA"/>
</dbReference>
<accession>A0AAQ3KSI6</accession>
<evidence type="ECO:0000313" key="4">
    <source>
        <dbReference type="Proteomes" id="UP001327560"/>
    </source>
</evidence>
<gene>
    <name evidence="3" type="ORF">Cni_G20053</name>
</gene>